<protein>
    <submittedName>
        <fullName evidence="1">Uncharacterized protein</fullName>
    </submittedName>
</protein>
<accession>A0A0C2SV36</accession>
<reference evidence="1 2" key="1">
    <citation type="submission" date="2014-04" db="EMBL/GenBank/DDBJ databases">
        <title>Evolutionary Origins and Diversification of the Mycorrhizal Mutualists.</title>
        <authorList>
            <consortium name="DOE Joint Genome Institute"/>
            <consortium name="Mycorrhizal Genomics Consortium"/>
            <person name="Kohler A."/>
            <person name="Kuo A."/>
            <person name="Nagy L.G."/>
            <person name="Floudas D."/>
            <person name="Copeland A."/>
            <person name="Barry K.W."/>
            <person name="Cichocki N."/>
            <person name="Veneault-Fourrey C."/>
            <person name="LaButti K."/>
            <person name="Lindquist E.A."/>
            <person name="Lipzen A."/>
            <person name="Lundell T."/>
            <person name="Morin E."/>
            <person name="Murat C."/>
            <person name="Riley R."/>
            <person name="Ohm R."/>
            <person name="Sun H."/>
            <person name="Tunlid A."/>
            <person name="Henrissat B."/>
            <person name="Grigoriev I.V."/>
            <person name="Hibbett D.S."/>
            <person name="Martin F."/>
        </authorList>
    </citation>
    <scope>NUCLEOTIDE SEQUENCE [LARGE SCALE GENOMIC DNA]</scope>
    <source>
        <strain evidence="1 2">Koide BX008</strain>
    </source>
</reference>
<proteinExistence type="predicted"/>
<sequence length="89" mass="9728">MLCIQHAGSFSHDPNISTVRCNEKKGATRLLTVTNSVCLWLSCLARRSANMGYLLPQGSRDSPLLWLAPACSCSCSSCLCFAEKSMRTQ</sequence>
<dbReference type="HOGENOM" id="CLU_2454220_0_0_1"/>
<name>A0A0C2SV36_AMAMK</name>
<gene>
    <name evidence="1" type="ORF">M378DRAFT_300188</name>
</gene>
<evidence type="ECO:0000313" key="2">
    <source>
        <dbReference type="Proteomes" id="UP000054549"/>
    </source>
</evidence>
<keyword evidence="2" id="KW-1185">Reference proteome</keyword>
<evidence type="ECO:0000313" key="1">
    <source>
        <dbReference type="EMBL" id="KIL67295.1"/>
    </source>
</evidence>
<dbReference type="EMBL" id="KN818232">
    <property type="protein sequence ID" value="KIL67295.1"/>
    <property type="molecule type" value="Genomic_DNA"/>
</dbReference>
<organism evidence="1 2">
    <name type="scientific">Amanita muscaria (strain Koide BX008)</name>
    <dbReference type="NCBI Taxonomy" id="946122"/>
    <lineage>
        <taxon>Eukaryota</taxon>
        <taxon>Fungi</taxon>
        <taxon>Dikarya</taxon>
        <taxon>Basidiomycota</taxon>
        <taxon>Agaricomycotina</taxon>
        <taxon>Agaricomycetes</taxon>
        <taxon>Agaricomycetidae</taxon>
        <taxon>Agaricales</taxon>
        <taxon>Pluteineae</taxon>
        <taxon>Amanitaceae</taxon>
        <taxon>Amanita</taxon>
    </lineage>
</organism>
<dbReference type="AlphaFoldDB" id="A0A0C2SV36"/>
<dbReference type="InParanoid" id="A0A0C2SV36"/>
<dbReference type="Proteomes" id="UP000054549">
    <property type="component" value="Unassembled WGS sequence"/>
</dbReference>